<evidence type="ECO:0000313" key="3">
    <source>
        <dbReference type="Proteomes" id="UP000198802"/>
    </source>
</evidence>
<evidence type="ECO:0000259" key="1">
    <source>
        <dbReference type="Pfam" id="PF01656"/>
    </source>
</evidence>
<reference evidence="3" key="1">
    <citation type="submission" date="2015-11" db="EMBL/GenBank/DDBJ databases">
        <authorList>
            <person name="Varghese N."/>
        </authorList>
    </citation>
    <scope>NUCLEOTIDE SEQUENCE [LARGE SCALE GENOMIC DNA]</scope>
    <source>
        <strain evidence="3">DSM 45899</strain>
    </source>
</reference>
<dbReference type="PANTHER" id="PTHR43384">
    <property type="entry name" value="SEPTUM SITE-DETERMINING PROTEIN MIND HOMOLOG, CHLOROPLASTIC-RELATED"/>
    <property type="match status" value="1"/>
</dbReference>
<dbReference type="PANTHER" id="PTHR43384:SF15">
    <property type="entry name" value="ATP-BINDING PROTEIN"/>
    <property type="match status" value="1"/>
</dbReference>
<dbReference type="Pfam" id="PF01656">
    <property type="entry name" value="CbiA"/>
    <property type="match status" value="1"/>
</dbReference>
<sequence length="322" mass="34575">MKIAFVGKGGSGKTTLSSLVARHLVGQGRAVLALDADINQHLAVALGLDEHLAASIPTLGDHLDLIKDYLRGDNPRIPSAREMVKTTPPGHGSRLLTVTGPSPIHERLSVDANGVRLMVTGAFTEEDLGVACYHSKVGAVELLLNHLIDGPDEHVVVDMTAGADAFASGLFTRFDRTFLVAEPTRKGVAVHEQYRRYAADHGIPISVIGNKIHDERDVAFLRDHVGDDLLVHLEQSAAVRAQEQGSPAGAVALEAANVAALDCIVAAIEGTKRDWDRLHRQMIEFHVKNARSWANDAVGTDLSCQIDPDFRLDARAVLTAAV</sequence>
<dbReference type="GO" id="GO:0005524">
    <property type="term" value="F:ATP binding"/>
    <property type="evidence" value="ECO:0007669"/>
    <property type="project" value="TreeGrafter"/>
</dbReference>
<gene>
    <name evidence="2" type="ORF">Ga0074812_12743</name>
</gene>
<name>A0A0S4QXU8_9ACTN</name>
<dbReference type="GO" id="GO:0009898">
    <property type="term" value="C:cytoplasmic side of plasma membrane"/>
    <property type="evidence" value="ECO:0007669"/>
    <property type="project" value="TreeGrafter"/>
</dbReference>
<accession>A0A0S4QXU8</accession>
<dbReference type="AlphaFoldDB" id="A0A0S4QXU8"/>
<feature type="domain" description="CobQ/CobB/MinD/ParA nucleotide binding" evidence="1">
    <location>
        <begin position="7"/>
        <end position="269"/>
    </location>
</feature>
<proteinExistence type="predicted"/>
<dbReference type="EMBL" id="FAOZ01000027">
    <property type="protein sequence ID" value="CUU59366.1"/>
    <property type="molecule type" value="Genomic_DNA"/>
</dbReference>
<dbReference type="GO" id="GO:0051782">
    <property type="term" value="P:negative regulation of cell division"/>
    <property type="evidence" value="ECO:0007669"/>
    <property type="project" value="TreeGrafter"/>
</dbReference>
<evidence type="ECO:0000313" key="2">
    <source>
        <dbReference type="EMBL" id="CUU59366.1"/>
    </source>
</evidence>
<organism evidence="2 3">
    <name type="scientific">Parafrankia irregularis</name>
    <dbReference type="NCBI Taxonomy" id="795642"/>
    <lineage>
        <taxon>Bacteria</taxon>
        <taxon>Bacillati</taxon>
        <taxon>Actinomycetota</taxon>
        <taxon>Actinomycetes</taxon>
        <taxon>Frankiales</taxon>
        <taxon>Frankiaceae</taxon>
        <taxon>Parafrankia</taxon>
    </lineage>
</organism>
<dbReference type="RefSeq" id="WP_091283418.1">
    <property type="nucleotide sequence ID" value="NZ_FAOZ01000027.1"/>
</dbReference>
<dbReference type="GO" id="GO:0016887">
    <property type="term" value="F:ATP hydrolysis activity"/>
    <property type="evidence" value="ECO:0007669"/>
    <property type="project" value="TreeGrafter"/>
</dbReference>
<dbReference type="InterPro" id="IPR027417">
    <property type="entry name" value="P-loop_NTPase"/>
</dbReference>
<protein>
    <submittedName>
        <fullName evidence="2">CO dehydrogenase maturation factor</fullName>
    </submittedName>
</protein>
<dbReference type="GO" id="GO:0005829">
    <property type="term" value="C:cytosol"/>
    <property type="evidence" value="ECO:0007669"/>
    <property type="project" value="TreeGrafter"/>
</dbReference>
<dbReference type="InterPro" id="IPR002586">
    <property type="entry name" value="CobQ/CobB/MinD/ParA_Nub-bd_dom"/>
</dbReference>
<dbReference type="Proteomes" id="UP000198802">
    <property type="component" value="Unassembled WGS sequence"/>
</dbReference>
<dbReference type="SUPFAM" id="SSF52540">
    <property type="entry name" value="P-loop containing nucleoside triphosphate hydrolases"/>
    <property type="match status" value="1"/>
</dbReference>
<keyword evidence="3" id="KW-1185">Reference proteome</keyword>
<dbReference type="InterPro" id="IPR050625">
    <property type="entry name" value="ParA/MinD_ATPase"/>
</dbReference>
<dbReference type="Gene3D" id="3.40.50.300">
    <property type="entry name" value="P-loop containing nucleotide triphosphate hydrolases"/>
    <property type="match status" value="1"/>
</dbReference>